<feature type="compositionally biased region" description="Low complexity" evidence="6">
    <location>
        <begin position="1"/>
        <end position="10"/>
    </location>
</feature>
<name>A0A5C8Z5Z7_9ACTN</name>
<dbReference type="Proteomes" id="UP000321234">
    <property type="component" value="Unassembled WGS sequence"/>
</dbReference>
<feature type="domain" description="Cation efflux protein transmembrane" evidence="8">
    <location>
        <begin position="43"/>
        <end position="253"/>
    </location>
</feature>
<feature type="region of interest" description="Disordered" evidence="6">
    <location>
        <begin position="1"/>
        <end position="36"/>
    </location>
</feature>
<evidence type="ECO:0000259" key="8">
    <source>
        <dbReference type="Pfam" id="PF01545"/>
    </source>
</evidence>
<dbReference type="InterPro" id="IPR040177">
    <property type="entry name" value="SLC30A9"/>
</dbReference>
<dbReference type="InterPro" id="IPR027469">
    <property type="entry name" value="Cation_efflux_TMD_sf"/>
</dbReference>
<dbReference type="GO" id="GO:0006829">
    <property type="term" value="P:zinc ion transport"/>
    <property type="evidence" value="ECO:0007669"/>
    <property type="project" value="InterPro"/>
</dbReference>
<comment type="subcellular location">
    <subcellularLocation>
        <location evidence="1">Membrane</location>
        <topology evidence="1">Multi-pass membrane protein</topology>
    </subcellularLocation>
</comment>
<evidence type="ECO:0000256" key="3">
    <source>
        <dbReference type="ARBA" id="ARBA00022692"/>
    </source>
</evidence>
<gene>
    <name evidence="9" type="ORF">FMM08_18705</name>
</gene>
<feature type="transmembrane region" description="Helical" evidence="7">
    <location>
        <begin position="110"/>
        <end position="130"/>
    </location>
</feature>
<feature type="compositionally biased region" description="Basic and acidic residues" evidence="6">
    <location>
        <begin position="11"/>
        <end position="32"/>
    </location>
</feature>
<dbReference type="PANTHER" id="PTHR13414:SF9">
    <property type="entry name" value="PROTON-COUPLED ZINC ANTIPORTER SLC30A9, MITOCHONDRIAL"/>
    <property type="match status" value="1"/>
</dbReference>
<dbReference type="SUPFAM" id="SSF160240">
    <property type="entry name" value="Cation efflux protein cytoplasmic domain-like"/>
    <property type="match status" value="1"/>
</dbReference>
<keyword evidence="3 7" id="KW-0812">Transmembrane</keyword>
<dbReference type="SUPFAM" id="SSF161111">
    <property type="entry name" value="Cation efflux protein transmembrane domain-like"/>
    <property type="match status" value="1"/>
</dbReference>
<keyword evidence="5 7" id="KW-0472">Membrane</keyword>
<dbReference type="InterPro" id="IPR058533">
    <property type="entry name" value="Cation_efflux_TM"/>
</dbReference>
<feature type="transmembrane region" description="Helical" evidence="7">
    <location>
        <begin position="197"/>
        <end position="218"/>
    </location>
</feature>
<dbReference type="EMBL" id="VKAC01000012">
    <property type="protein sequence ID" value="TXR52774.1"/>
    <property type="molecule type" value="Genomic_DNA"/>
</dbReference>
<dbReference type="InterPro" id="IPR002524">
    <property type="entry name" value="Cation_efflux"/>
</dbReference>
<evidence type="ECO:0000256" key="6">
    <source>
        <dbReference type="SAM" id="MobiDB-lite"/>
    </source>
</evidence>
<sequence length="365" mass="38723">MGPDRTTAAARRADRAEAGHPQRVPEDTEKTGARPGGESKVTVLVALGANLAVAVAKGVAAVLTGSASMAAETAHSFADTLNQVFLLIALKGSAKPADRAHPFGYGRVRYFWALLAAGSIFVTGALYSAFEGVHALTSGEHDIESPLINYVVLGVAFVLEGASLLRGLQQTRDEARQHRLGFRDFLRTSDDPTATTVVFEDSAALIGLVLAAAGNALHQVTGHAFWDGIASLAIAAVLAGVALRLGLSNKRLLTDVQADPRLVRAVLVHLGDEPEVEAVVDLLTLTLGTDSVLVCARLDLENSLSAAEVERAMVRIGDGVQEAFPDVAEVFLEPVPRHDQGVRDRVRSRYGDRLAEFMVHEASRS</sequence>
<dbReference type="Gene3D" id="1.20.1510.10">
    <property type="entry name" value="Cation efflux protein transmembrane domain"/>
    <property type="match status" value="1"/>
</dbReference>
<keyword evidence="10" id="KW-1185">Reference proteome</keyword>
<dbReference type="OrthoDB" id="9806522at2"/>
<keyword evidence="2" id="KW-0813">Transport</keyword>
<dbReference type="AlphaFoldDB" id="A0A5C8Z5Z7"/>
<dbReference type="GO" id="GO:0016020">
    <property type="term" value="C:membrane"/>
    <property type="evidence" value="ECO:0007669"/>
    <property type="project" value="UniProtKB-SubCell"/>
</dbReference>
<evidence type="ECO:0000256" key="7">
    <source>
        <dbReference type="SAM" id="Phobius"/>
    </source>
</evidence>
<evidence type="ECO:0000256" key="2">
    <source>
        <dbReference type="ARBA" id="ARBA00022448"/>
    </source>
</evidence>
<accession>A0A5C8Z5Z7</accession>
<dbReference type="PANTHER" id="PTHR13414">
    <property type="entry name" value="HUEL-CATION TRANSPORTER"/>
    <property type="match status" value="1"/>
</dbReference>
<dbReference type="InterPro" id="IPR036837">
    <property type="entry name" value="Cation_efflux_CTD_sf"/>
</dbReference>
<feature type="transmembrane region" description="Helical" evidence="7">
    <location>
        <begin position="224"/>
        <end position="243"/>
    </location>
</feature>
<dbReference type="GO" id="GO:0008324">
    <property type="term" value="F:monoatomic cation transmembrane transporter activity"/>
    <property type="evidence" value="ECO:0007669"/>
    <property type="project" value="InterPro"/>
</dbReference>
<feature type="transmembrane region" description="Helical" evidence="7">
    <location>
        <begin position="150"/>
        <end position="168"/>
    </location>
</feature>
<evidence type="ECO:0000256" key="5">
    <source>
        <dbReference type="ARBA" id="ARBA00023136"/>
    </source>
</evidence>
<evidence type="ECO:0000313" key="9">
    <source>
        <dbReference type="EMBL" id="TXR52774.1"/>
    </source>
</evidence>
<keyword evidence="4 7" id="KW-1133">Transmembrane helix</keyword>
<dbReference type="NCBIfam" id="TIGR01297">
    <property type="entry name" value="CDF"/>
    <property type="match status" value="1"/>
</dbReference>
<protein>
    <submittedName>
        <fullName evidence="9">Cation diffusion facilitator family transporter</fullName>
    </submittedName>
</protein>
<proteinExistence type="predicted"/>
<dbReference type="Pfam" id="PF01545">
    <property type="entry name" value="Cation_efflux"/>
    <property type="match status" value="1"/>
</dbReference>
<organism evidence="9 10">
    <name type="scientific">Quadrisphaera setariae</name>
    <dbReference type="NCBI Taxonomy" id="2593304"/>
    <lineage>
        <taxon>Bacteria</taxon>
        <taxon>Bacillati</taxon>
        <taxon>Actinomycetota</taxon>
        <taxon>Actinomycetes</taxon>
        <taxon>Kineosporiales</taxon>
        <taxon>Kineosporiaceae</taxon>
        <taxon>Quadrisphaera</taxon>
    </lineage>
</organism>
<evidence type="ECO:0000313" key="10">
    <source>
        <dbReference type="Proteomes" id="UP000321234"/>
    </source>
</evidence>
<comment type="caution">
    <text evidence="9">The sequence shown here is derived from an EMBL/GenBank/DDBJ whole genome shotgun (WGS) entry which is preliminary data.</text>
</comment>
<reference evidence="9 10" key="1">
    <citation type="submission" date="2019-07" db="EMBL/GenBank/DDBJ databases">
        <title>Quadrisphaera sp. strain DD2A genome sequencing and assembly.</title>
        <authorList>
            <person name="Kim I."/>
        </authorList>
    </citation>
    <scope>NUCLEOTIDE SEQUENCE [LARGE SCALE GENOMIC DNA]</scope>
    <source>
        <strain evidence="9 10">DD2A</strain>
    </source>
</reference>
<evidence type="ECO:0000256" key="1">
    <source>
        <dbReference type="ARBA" id="ARBA00004141"/>
    </source>
</evidence>
<evidence type="ECO:0000256" key="4">
    <source>
        <dbReference type="ARBA" id="ARBA00022989"/>
    </source>
</evidence>